<dbReference type="SUPFAM" id="SSF52096">
    <property type="entry name" value="ClpP/crotonase"/>
    <property type="match status" value="1"/>
</dbReference>
<gene>
    <name evidence="4" type="ORF">GSCOC_T00001882001</name>
</gene>
<dbReference type="Proteomes" id="UP000295252">
    <property type="component" value="Unassembled WGS sequence"/>
</dbReference>
<dbReference type="AlphaFoldDB" id="A0A068VKB5"/>
<dbReference type="EC" id="3.1.2.4" evidence="2"/>
<name>A0A068VKB5_COFCA</name>
<dbReference type="InterPro" id="IPR045004">
    <property type="entry name" value="ECH_dom"/>
</dbReference>
<dbReference type="Pfam" id="PF16113">
    <property type="entry name" value="ECH_2"/>
    <property type="match status" value="1"/>
</dbReference>
<dbReference type="Gene3D" id="3.90.226.10">
    <property type="entry name" value="2-enoyl-CoA Hydratase, Chain A, domain 1"/>
    <property type="match status" value="1"/>
</dbReference>
<evidence type="ECO:0000256" key="1">
    <source>
        <dbReference type="ARBA" id="ARBA00022801"/>
    </source>
</evidence>
<protein>
    <recommendedName>
        <fullName evidence="2">3-hydroxyisobutyryl-CoA hydrolase</fullName>
        <shortName evidence="2">HIB-CoA hydrolase</shortName>
        <shortName evidence="2">HIBYL-CoA-H</shortName>
        <ecNumber evidence="2">3.1.2.4</ecNumber>
    </recommendedName>
    <alternativeName>
        <fullName evidence="2">3-hydroxyisobutyryl-coenzyme A hydrolase</fullName>
    </alternativeName>
</protein>
<dbReference type="PANTHER" id="PTHR43176">
    <property type="entry name" value="3-HYDROXYISOBUTYRYL-COA HYDROLASE-RELATED"/>
    <property type="match status" value="1"/>
</dbReference>
<reference evidence="5" key="1">
    <citation type="journal article" date="2014" name="Science">
        <title>The coffee genome provides insight into the convergent evolution of caffeine biosynthesis.</title>
        <authorList>
            <person name="Denoeud F."/>
            <person name="Carretero-Paulet L."/>
            <person name="Dereeper A."/>
            <person name="Droc G."/>
            <person name="Guyot R."/>
            <person name="Pietrella M."/>
            <person name="Zheng C."/>
            <person name="Alberti A."/>
            <person name="Anthony F."/>
            <person name="Aprea G."/>
            <person name="Aury J.M."/>
            <person name="Bento P."/>
            <person name="Bernard M."/>
            <person name="Bocs S."/>
            <person name="Campa C."/>
            <person name="Cenci A."/>
            <person name="Combes M.C."/>
            <person name="Crouzillat D."/>
            <person name="Da Silva C."/>
            <person name="Daddiego L."/>
            <person name="De Bellis F."/>
            <person name="Dussert S."/>
            <person name="Garsmeur O."/>
            <person name="Gayraud T."/>
            <person name="Guignon V."/>
            <person name="Jahn K."/>
            <person name="Jamilloux V."/>
            <person name="Joet T."/>
            <person name="Labadie K."/>
            <person name="Lan T."/>
            <person name="Leclercq J."/>
            <person name="Lepelley M."/>
            <person name="Leroy T."/>
            <person name="Li L.T."/>
            <person name="Librado P."/>
            <person name="Lopez L."/>
            <person name="Munoz A."/>
            <person name="Noel B."/>
            <person name="Pallavicini A."/>
            <person name="Perrotta G."/>
            <person name="Poncet V."/>
            <person name="Pot D."/>
            <person name="Priyono X."/>
            <person name="Rigoreau M."/>
            <person name="Rouard M."/>
            <person name="Rozas J."/>
            <person name="Tranchant-Dubreuil C."/>
            <person name="VanBuren R."/>
            <person name="Zhang Q."/>
            <person name="Andrade A.C."/>
            <person name="Argout X."/>
            <person name="Bertrand B."/>
            <person name="de Kochko A."/>
            <person name="Graziosi G."/>
            <person name="Henry R.J."/>
            <person name="Jayarama X."/>
            <person name="Ming R."/>
            <person name="Nagai C."/>
            <person name="Rounsley S."/>
            <person name="Sankoff D."/>
            <person name="Giuliano G."/>
            <person name="Albert V.A."/>
            <person name="Wincker P."/>
            <person name="Lashermes P."/>
        </authorList>
    </citation>
    <scope>NUCLEOTIDE SEQUENCE [LARGE SCALE GENOMIC DNA]</scope>
    <source>
        <strain evidence="5">cv. DH200-94</strain>
    </source>
</reference>
<feature type="domain" description="Enoyl-CoA hydratase/isomerase" evidence="3">
    <location>
        <begin position="16"/>
        <end position="73"/>
    </location>
</feature>
<dbReference type="PANTHER" id="PTHR43176:SF6">
    <property type="entry name" value="3-HYDROXYISOBUTYRYL-COA HYDROLASE"/>
    <property type="match status" value="1"/>
</dbReference>
<keyword evidence="5" id="KW-1185">Reference proteome</keyword>
<dbReference type="PhylomeDB" id="A0A068VKB5"/>
<comment type="pathway">
    <text evidence="2">Amino-acid degradation; L-valine degradation.</text>
</comment>
<comment type="catalytic activity">
    <reaction evidence="2">
        <text>3-hydroxy-2-methylpropanoyl-CoA + H2O = 3-hydroxy-2-methylpropanoate + CoA + H(+)</text>
        <dbReference type="Rhea" id="RHEA:20888"/>
        <dbReference type="ChEBI" id="CHEBI:11805"/>
        <dbReference type="ChEBI" id="CHEBI:15377"/>
        <dbReference type="ChEBI" id="CHEBI:15378"/>
        <dbReference type="ChEBI" id="CHEBI:57287"/>
        <dbReference type="ChEBI" id="CHEBI:57340"/>
        <dbReference type="EC" id="3.1.2.4"/>
    </reaction>
</comment>
<evidence type="ECO:0000313" key="5">
    <source>
        <dbReference type="Proteomes" id="UP000295252"/>
    </source>
</evidence>
<dbReference type="STRING" id="49390.A0A068VKB5"/>
<dbReference type="InterPro" id="IPR032259">
    <property type="entry name" value="HIBYL-CoA-H"/>
</dbReference>
<dbReference type="OrthoDB" id="1737613at2759"/>
<dbReference type="OMA" id="EMICQIT"/>
<proteinExistence type="inferred from homology"/>
<dbReference type="GO" id="GO:0003860">
    <property type="term" value="F:3-hydroxyisobutyryl-CoA hydrolase activity"/>
    <property type="evidence" value="ECO:0007669"/>
    <property type="project" value="UniProtKB-UniRule"/>
</dbReference>
<dbReference type="CDD" id="cd06558">
    <property type="entry name" value="crotonase-like"/>
    <property type="match status" value="1"/>
</dbReference>
<comment type="similarity">
    <text evidence="2">Belongs to the enoyl-CoA hydratase/isomerase family.</text>
</comment>
<accession>A0A068VKB5</accession>
<sequence>YCNALSVLFEDKKGVRKVILNRPKQLNCLTYEMFCQMLKKLGDYEEDPNTRLVILKGNGRAFCAGGDVKSVFCTKEIQCSLVGCKKLITA</sequence>
<organism evidence="4 5">
    <name type="scientific">Coffea canephora</name>
    <name type="common">Robusta coffee</name>
    <dbReference type="NCBI Taxonomy" id="49390"/>
    <lineage>
        <taxon>Eukaryota</taxon>
        <taxon>Viridiplantae</taxon>
        <taxon>Streptophyta</taxon>
        <taxon>Embryophyta</taxon>
        <taxon>Tracheophyta</taxon>
        <taxon>Spermatophyta</taxon>
        <taxon>Magnoliopsida</taxon>
        <taxon>eudicotyledons</taxon>
        <taxon>Gunneridae</taxon>
        <taxon>Pentapetalae</taxon>
        <taxon>asterids</taxon>
        <taxon>lamiids</taxon>
        <taxon>Gentianales</taxon>
        <taxon>Rubiaceae</taxon>
        <taxon>Ixoroideae</taxon>
        <taxon>Gardenieae complex</taxon>
        <taxon>Bertiereae - Coffeeae clade</taxon>
        <taxon>Coffeeae</taxon>
        <taxon>Coffea</taxon>
    </lineage>
</organism>
<evidence type="ECO:0000256" key="2">
    <source>
        <dbReference type="RuleBase" id="RU369070"/>
    </source>
</evidence>
<evidence type="ECO:0000259" key="3">
    <source>
        <dbReference type="Pfam" id="PF16113"/>
    </source>
</evidence>
<comment type="function">
    <text evidence="2">Hydrolyzes 3-hydroxyisobutyryl-CoA (HIBYL-CoA), a saline catabolite. Has high activity toward isobutyryl-CoA. Could be an isobutyryl-CoA dehydrogenase that functions in valine catabolism.</text>
</comment>
<dbReference type="GO" id="GO:0006574">
    <property type="term" value="P:L-valine catabolic process"/>
    <property type="evidence" value="ECO:0007669"/>
    <property type="project" value="UniProtKB-UniRule"/>
</dbReference>
<feature type="non-terminal residue" evidence="4">
    <location>
        <position position="1"/>
    </location>
</feature>
<dbReference type="Gramene" id="CDP21220">
    <property type="protein sequence ID" value="CDP21220"/>
    <property type="gene ID" value="GSCOC_T00001882001"/>
</dbReference>
<keyword evidence="1 2" id="KW-0378">Hydrolase</keyword>
<evidence type="ECO:0000313" key="4">
    <source>
        <dbReference type="EMBL" id="CDP21220.1"/>
    </source>
</evidence>
<dbReference type="EMBL" id="HG741916">
    <property type="protein sequence ID" value="CDP21220.1"/>
    <property type="molecule type" value="Genomic_DNA"/>
</dbReference>
<dbReference type="InterPro" id="IPR029045">
    <property type="entry name" value="ClpP/crotonase-like_dom_sf"/>
</dbReference>
<dbReference type="InParanoid" id="A0A068VKB5"/>